<dbReference type="EMBL" id="BAAADN010000017">
    <property type="protein sequence ID" value="GAA0455584.1"/>
    <property type="molecule type" value="Genomic_DNA"/>
</dbReference>
<dbReference type="GO" id="GO:0003824">
    <property type="term" value="F:catalytic activity"/>
    <property type="evidence" value="ECO:0007669"/>
    <property type="project" value="InterPro"/>
</dbReference>
<feature type="domain" description="MOSC" evidence="1">
    <location>
        <begin position="90"/>
        <end position="285"/>
    </location>
</feature>
<dbReference type="AlphaFoldDB" id="A0AAV3SEP1"/>
<reference evidence="2" key="3">
    <citation type="submission" date="2023-12" db="EMBL/GenBank/DDBJ databases">
        <authorList>
            <person name="Sun Q."/>
            <person name="Inoue M."/>
        </authorList>
    </citation>
    <scope>NUCLEOTIDE SEQUENCE</scope>
    <source>
        <strain evidence="2">JCM 12289</strain>
    </source>
</reference>
<evidence type="ECO:0000313" key="3">
    <source>
        <dbReference type="EMBL" id="UOO95155.1"/>
    </source>
</evidence>
<dbReference type="Proteomes" id="UP000830542">
    <property type="component" value="Chromosome"/>
</dbReference>
<keyword evidence="4" id="KW-1185">Reference proteome</keyword>
<sequence length="294" mass="32947">MAAVSRIRLYPVKSLSGVDVDSVPIRDSGRLQYDREYALFDEDGTYVNGRQNKLVHQINTTVDLAANSIDFAIHDTDRTFACDLDGIDSNPELEAWLTDFFDEPITVEQAAQTNFTDSAGGIAPIRITATGPTLVGEETMAEVASWYDDLDADGIFRRLRTNIAIDGVEPFWEDKLYSNTPATRRDPGTGVEFTVGDVTHYGVMCKPRCVVPSRDPETGEQKLNFTKRFMEQRKERFPDWADAETLGTNMDRENADDYYYLTVVTRLPSREAGKEIAVGDEITIEGEVPLLETH</sequence>
<reference evidence="3" key="2">
    <citation type="submission" date="2022-04" db="EMBL/GenBank/DDBJ databases">
        <title>Sequencing and genomic assembly of Halococcus dombrowskii.</title>
        <authorList>
            <person name="Lim S.W."/>
            <person name="MacLea K.S."/>
        </authorList>
    </citation>
    <scope>NUCLEOTIDE SEQUENCE</scope>
    <source>
        <strain evidence="3">H4</strain>
    </source>
</reference>
<dbReference type="GO" id="GO:0030151">
    <property type="term" value="F:molybdenum ion binding"/>
    <property type="evidence" value="ECO:0007669"/>
    <property type="project" value="InterPro"/>
</dbReference>
<dbReference type="GO" id="GO:0030170">
    <property type="term" value="F:pyridoxal phosphate binding"/>
    <property type="evidence" value="ECO:0007669"/>
    <property type="project" value="InterPro"/>
</dbReference>
<dbReference type="EMBL" id="CP095005">
    <property type="protein sequence ID" value="UOO95155.1"/>
    <property type="molecule type" value="Genomic_DNA"/>
</dbReference>
<dbReference type="PROSITE" id="PS51340">
    <property type="entry name" value="MOSC"/>
    <property type="match status" value="1"/>
</dbReference>
<dbReference type="SUPFAM" id="SSF141673">
    <property type="entry name" value="MOSC N-terminal domain-like"/>
    <property type="match status" value="1"/>
</dbReference>
<dbReference type="InterPro" id="IPR005303">
    <property type="entry name" value="MOCOS_middle"/>
</dbReference>
<evidence type="ECO:0000313" key="2">
    <source>
        <dbReference type="EMBL" id="GAA0455584.1"/>
    </source>
</evidence>
<dbReference type="KEGG" id="hdo:MUK72_00150"/>
<dbReference type="Proteomes" id="UP001500962">
    <property type="component" value="Unassembled WGS sequence"/>
</dbReference>
<proteinExistence type="predicted"/>
<reference evidence="2" key="1">
    <citation type="journal article" date="2014" name="Int. J. Syst. Evol. Microbiol.">
        <title>Complete genome sequence of Corynebacterium casei LMG S-19264T (=DSM 44701T), isolated from a smear-ripened cheese.</title>
        <authorList>
            <consortium name="US DOE Joint Genome Institute (JGI-PGF)"/>
            <person name="Walter F."/>
            <person name="Albersmeier A."/>
            <person name="Kalinowski J."/>
            <person name="Ruckert C."/>
        </authorList>
    </citation>
    <scope>NUCLEOTIDE SEQUENCE</scope>
    <source>
        <strain evidence="2">JCM 12289</strain>
    </source>
</reference>
<name>A0AAV3SEP1_HALDO</name>
<evidence type="ECO:0000313" key="4">
    <source>
        <dbReference type="Proteomes" id="UP000830542"/>
    </source>
</evidence>
<dbReference type="RefSeq" id="WP_244702469.1">
    <property type="nucleotide sequence ID" value="NZ_BAAADN010000017.1"/>
</dbReference>
<dbReference type="Pfam" id="PF03476">
    <property type="entry name" value="MOSC_N"/>
    <property type="match status" value="1"/>
</dbReference>
<evidence type="ECO:0000259" key="1">
    <source>
        <dbReference type="PROSITE" id="PS51340"/>
    </source>
</evidence>
<gene>
    <name evidence="2" type="ORF">GCM10008985_09320</name>
    <name evidence="3" type="ORF">MUK72_00150</name>
</gene>
<accession>A0AAV3SEP1</accession>
<dbReference type="GeneID" id="71760212"/>
<protein>
    <submittedName>
        <fullName evidence="3">MOSC N-terminal beta barrel domain-containing protein</fullName>
    </submittedName>
    <submittedName>
        <fullName evidence="2">MOSC domain-containing protein</fullName>
    </submittedName>
</protein>
<organism evidence="2 5">
    <name type="scientific">Halococcus dombrowskii</name>
    <dbReference type="NCBI Taxonomy" id="179637"/>
    <lineage>
        <taxon>Archaea</taxon>
        <taxon>Methanobacteriati</taxon>
        <taxon>Methanobacteriota</taxon>
        <taxon>Stenosarchaea group</taxon>
        <taxon>Halobacteria</taxon>
        <taxon>Halobacteriales</taxon>
        <taxon>Halococcaceae</taxon>
        <taxon>Halococcus</taxon>
    </lineage>
</organism>
<dbReference type="InterPro" id="IPR005302">
    <property type="entry name" value="MoCF_Sase_C"/>
</dbReference>
<evidence type="ECO:0000313" key="5">
    <source>
        <dbReference type="Proteomes" id="UP001500962"/>
    </source>
</evidence>